<protein>
    <submittedName>
        <fullName evidence="3">PRTRC system protein A</fullName>
    </submittedName>
</protein>
<dbReference type="InterPro" id="IPR018560">
    <property type="entry name" value="DUF2016"/>
</dbReference>
<sequence length="211" mass="23499">MIELATDTATHQQLAIMLACPLVCVPPGETMTLLSEPGRRWVVASNGTYLEHRSLALHVCFRVSKLDTTFGTARQFITAINGPVPRELLRKCFDLAVQAGSNETAALIHWNPTDRQYELRQPVIESASVAHVTYRDESQDDLLVYDFHSHGSHPAFFSATDDASDMSRMGPYIAMVAGKCDSFDSLETCARMCMSPYLLNLQDFFKHGELP</sequence>
<dbReference type="Pfam" id="PF09436">
    <property type="entry name" value="DUF2016"/>
    <property type="match status" value="1"/>
</dbReference>
<dbReference type="InterPro" id="IPR022499">
    <property type="entry name" value="PRTRC_protein-A"/>
</dbReference>
<dbReference type="Pfam" id="PF14464">
    <property type="entry name" value="Prok-JAB"/>
    <property type="match status" value="1"/>
</dbReference>
<evidence type="ECO:0000259" key="2">
    <source>
        <dbReference type="Pfam" id="PF14464"/>
    </source>
</evidence>
<accession>A0A6L9VS63</accession>
<dbReference type="AlphaFoldDB" id="A0A6L9VS63"/>
<evidence type="ECO:0000259" key="1">
    <source>
        <dbReference type="Pfam" id="PF09436"/>
    </source>
</evidence>
<dbReference type="EMBL" id="JAAGYU010000053">
    <property type="protein sequence ID" value="NEL77132.1"/>
    <property type="molecule type" value="Genomic_DNA"/>
</dbReference>
<feature type="domain" description="JAB" evidence="2">
    <location>
        <begin position="86"/>
        <end position="177"/>
    </location>
</feature>
<reference evidence="3 4" key="1">
    <citation type="submission" date="2019-11" db="EMBL/GenBank/DDBJ databases">
        <title>Genome-resolved metagenomics to study the prevalence of co-infection and intraspecific heterogeneity among plant pathogen metapopulations.</title>
        <authorList>
            <person name="Newberry E."/>
            <person name="Bhandari R."/>
            <person name="Kemble J."/>
            <person name="Sikora E."/>
            <person name="Potnis N."/>
        </authorList>
    </citation>
    <scope>NUCLEOTIDE SEQUENCE [LARGE SCALE GENOMIC DNA]</scope>
    <source>
        <strain evidence="3">Xp_Tom_Tuscaloosa_18b</strain>
    </source>
</reference>
<feature type="domain" description="DUF2016" evidence="1">
    <location>
        <begin position="15"/>
        <end position="69"/>
    </location>
</feature>
<dbReference type="NCBIfam" id="TIGR03735">
    <property type="entry name" value="PRTRC_A"/>
    <property type="match status" value="1"/>
</dbReference>
<dbReference type="RefSeq" id="WP_046935257.1">
    <property type="nucleotide sequence ID" value="NZ_JAKHFX010000008.1"/>
</dbReference>
<dbReference type="Proteomes" id="UP000471082">
    <property type="component" value="Unassembled WGS sequence"/>
</dbReference>
<evidence type="ECO:0000313" key="3">
    <source>
        <dbReference type="EMBL" id="NEL77132.1"/>
    </source>
</evidence>
<comment type="caution">
    <text evidence="3">The sequence shown here is derived from an EMBL/GenBank/DDBJ whole genome shotgun (WGS) entry which is preliminary data.</text>
</comment>
<gene>
    <name evidence="3" type="ORF">G3W61_12870</name>
</gene>
<dbReference type="InterPro" id="IPR028090">
    <property type="entry name" value="JAB_dom_prok"/>
</dbReference>
<organism evidence="3 4">
    <name type="scientific">Xanthomonas perforans</name>
    <dbReference type="NCBI Taxonomy" id="442694"/>
    <lineage>
        <taxon>Bacteria</taxon>
        <taxon>Pseudomonadati</taxon>
        <taxon>Pseudomonadota</taxon>
        <taxon>Gammaproteobacteria</taxon>
        <taxon>Lysobacterales</taxon>
        <taxon>Lysobacteraceae</taxon>
        <taxon>Xanthomonas</taxon>
    </lineage>
</organism>
<name>A0A6L9VS63_XANPE</name>
<evidence type="ECO:0000313" key="4">
    <source>
        <dbReference type="Proteomes" id="UP000471082"/>
    </source>
</evidence>
<proteinExistence type="predicted"/>